<dbReference type="AlphaFoldDB" id="A0AAW5MZQ0"/>
<feature type="transmembrane region" description="Helical" evidence="1">
    <location>
        <begin position="67"/>
        <end position="86"/>
    </location>
</feature>
<comment type="caution">
    <text evidence="2">The sequence shown here is derived from an EMBL/GenBank/DDBJ whole genome shotgun (WGS) entry which is preliminary data.</text>
</comment>
<sequence length="111" mass="12394">MTVAKATNHKDTYQATAVLLIFLGALYLLDRWLNFGSLGLPWLMRKDMMLLYAAVIFLWFKSDKSVGIILAGLWLIQNIGLVVSLLGQVSSFLLPAALLLVGILLYFFSSR</sequence>
<feature type="transmembrane region" description="Helical" evidence="1">
    <location>
        <begin position="42"/>
        <end position="60"/>
    </location>
</feature>
<accession>A0AAW5MZQ0</accession>
<feature type="transmembrane region" description="Helical" evidence="1">
    <location>
        <begin position="12"/>
        <end position="30"/>
    </location>
</feature>
<keyword evidence="3" id="KW-1185">Reference proteome</keyword>
<gene>
    <name evidence="2" type="ORF">NW209_05585</name>
</gene>
<feature type="transmembrane region" description="Helical" evidence="1">
    <location>
        <begin position="92"/>
        <end position="109"/>
    </location>
</feature>
<keyword evidence="1" id="KW-0472">Membrane</keyword>
<protein>
    <submittedName>
        <fullName evidence="2">Uncharacterized protein</fullName>
    </submittedName>
</protein>
<dbReference type="EMBL" id="JANRHJ010000005">
    <property type="protein sequence ID" value="MCR8873492.1"/>
    <property type="molecule type" value="Genomic_DNA"/>
</dbReference>
<evidence type="ECO:0000313" key="3">
    <source>
        <dbReference type="Proteomes" id="UP001204579"/>
    </source>
</evidence>
<evidence type="ECO:0000313" key="2">
    <source>
        <dbReference type="EMBL" id="MCR8873492.1"/>
    </source>
</evidence>
<keyword evidence="1" id="KW-1133">Transmembrane helix</keyword>
<keyword evidence="1" id="KW-0812">Transmembrane</keyword>
<organism evidence="2 3">
    <name type="scientific">Phocaeicola barnesiae</name>
    <dbReference type="NCBI Taxonomy" id="376804"/>
    <lineage>
        <taxon>Bacteria</taxon>
        <taxon>Pseudomonadati</taxon>
        <taxon>Bacteroidota</taxon>
        <taxon>Bacteroidia</taxon>
        <taxon>Bacteroidales</taxon>
        <taxon>Bacteroidaceae</taxon>
        <taxon>Phocaeicola</taxon>
    </lineage>
</organism>
<reference evidence="2 3" key="1">
    <citation type="submission" date="2022-08" db="EMBL/GenBank/DDBJ databases">
        <authorList>
            <person name="Zeman M."/>
            <person name="Kubasova T."/>
        </authorList>
    </citation>
    <scope>NUCLEOTIDE SEQUENCE [LARGE SCALE GENOMIC DNA]</scope>
    <source>
        <strain evidence="2 3">ET62</strain>
    </source>
</reference>
<proteinExistence type="predicted"/>
<dbReference type="Proteomes" id="UP001204579">
    <property type="component" value="Unassembled WGS sequence"/>
</dbReference>
<evidence type="ECO:0000256" key="1">
    <source>
        <dbReference type="SAM" id="Phobius"/>
    </source>
</evidence>
<name>A0AAW5MZQ0_9BACT</name>